<dbReference type="OrthoDB" id="5450709at2"/>
<evidence type="ECO:0000256" key="2">
    <source>
        <dbReference type="SAM" id="SignalP"/>
    </source>
</evidence>
<evidence type="ECO:0008006" key="5">
    <source>
        <dbReference type="Google" id="ProtNLM"/>
    </source>
</evidence>
<sequence>MAPTRQNGVYRSNRVALAVFTSVIFLVQSSTLAAPGDDTQSHDDVNRVDDDDDGNGDDKQRMTSNVASSLYVRSDTDGTTIIAPRVRFRQDFGRTGLDFTYTADVWTSASVDIRTAASASVSEDRHELGLAVDHEHDAWTFAAAYRFSTEHDYTAHGPSLSAAWEGLARNVRLEGRASLSSDQVGRAGDPEFLRPLRSVALWFGYTQVLGRGTLLQLAGEQRTSAGYQASPYRWVGLGGPVTCSGQTPLCVPEVVPTRRFRYAVAARARQSFARWGSLGLDYRYYIDSWRLQSHTLGADLRFVPRASLLLELGYRAYFQGAAWFYQSSYSVNPRGGFVTRDRELSPMSDHEIAALARWTHVFTRRRVELGVGLRLAGAVYDYNDFPGLSRVFAGEATLNLQLGTF</sequence>
<evidence type="ECO:0000313" key="3">
    <source>
        <dbReference type="EMBL" id="PRP90639.1"/>
    </source>
</evidence>
<feature type="compositionally biased region" description="Basic and acidic residues" evidence="1">
    <location>
        <begin position="39"/>
        <end position="48"/>
    </location>
</feature>
<feature type="region of interest" description="Disordered" evidence="1">
    <location>
        <begin position="35"/>
        <end position="66"/>
    </location>
</feature>
<dbReference type="AlphaFoldDB" id="A0A2S9XCQ8"/>
<dbReference type="Proteomes" id="UP000237968">
    <property type="component" value="Unassembled WGS sequence"/>
</dbReference>
<comment type="caution">
    <text evidence="3">The sequence shown here is derived from an EMBL/GenBank/DDBJ whole genome shotgun (WGS) entry which is preliminary data.</text>
</comment>
<feature type="chain" id="PRO_5015473382" description="DUF3570 domain-containing protein" evidence="2">
    <location>
        <begin position="34"/>
        <end position="405"/>
    </location>
</feature>
<feature type="signal peptide" evidence="2">
    <location>
        <begin position="1"/>
        <end position="33"/>
    </location>
</feature>
<evidence type="ECO:0000313" key="4">
    <source>
        <dbReference type="Proteomes" id="UP000237968"/>
    </source>
</evidence>
<reference evidence="3 4" key="1">
    <citation type="submission" date="2018-03" db="EMBL/GenBank/DDBJ databases">
        <title>Draft Genome Sequences of the Obligatory Marine Myxobacteria Enhygromyxa salina SWB005.</title>
        <authorList>
            <person name="Poehlein A."/>
            <person name="Moghaddam J.A."/>
            <person name="Harms H."/>
            <person name="Alanjari M."/>
            <person name="Koenig G.M."/>
            <person name="Daniel R."/>
            <person name="Schaeberle T.F."/>
        </authorList>
    </citation>
    <scope>NUCLEOTIDE SEQUENCE [LARGE SCALE GENOMIC DNA]</scope>
    <source>
        <strain evidence="3 4">SWB005</strain>
    </source>
</reference>
<gene>
    <name evidence="3" type="ORF">ENSA5_63100</name>
</gene>
<proteinExistence type="predicted"/>
<keyword evidence="2" id="KW-0732">Signal</keyword>
<protein>
    <recommendedName>
        <fullName evidence="5">DUF3570 domain-containing protein</fullName>
    </recommendedName>
</protein>
<organism evidence="3 4">
    <name type="scientific">Enhygromyxa salina</name>
    <dbReference type="NCBI Taxonomy" id="215803"/>
    <lineage>
        <taxon>Bacteria</taxon>
        <taxon>Pseudomonadati</taxon>
        <taxon>Myxococcota</taxon>
        <taxon>Polyangia</taxon>
        <taxon>Nannocystales</taxon>
        <taxon>Nannocystaceae</taxon>
        <taxon>Enhygromyxa</taxon>
    </lineage>
</organism>
<dbReference type="InterPro" id="IPR021953">
    <property type="entry name" value="DUF3570"/>
</dbReference>
<keyword evidence="4" id="KW-1185">Reference proteome</keyword>
<accession>A0A2S9XCQ8</accession>
<name>A0A2S9XCQ8_9BACT</name>
<dbReference type="EMBL" id="PVNK01000275">
    <property type="protein sequence ID" value="PRP90639.1"/>
    <property type="molecule type" value="Genomic_DNA"/>
</dbReference>
<evidence type="ECO:0000256" key="1">
    <source>
        <dbReference type="SAM" id="MobiDB-lite"/>
    </source>
</evidence>
<dbReference type="Pfam" id="PF12094">
    <property type="entry name" value="DUF3570"/>
    <property type="match status" value="1"/>
</dbReference>